<comment type="caution">
    <text evidence="3">The sequence shown here is derived from an EMBL/GenBank/DDBJ whole genome shotgun (WGS) entry which is preliminary data.</text>
</comment>
<dbReference type="PANTHER" id="PTHR34580">
    <property type="match status" value="1"/>
</dbReference>
<proteinExistence type="predicted"/>
<dbReference type="InterPro" id="IPR051534">
    <property type="entry name" value="CBASS_pafABC_assoc_protein"/>
</dbReference>
<dbReference type="Gene3D" id="1.10.10.10">
    <property type="entry name" value="Winged helix-like DNA-binding domain superfamily/Winged helix DNA-binding domain"/>
    <property type="match status" value="1"/>
</dbReference>
<accession>A0A9D1ML39</accession>
<dbReference type="PROSITE" id="PS52050">
    <property type="entry name" value="WYL"/>
    <property type="match status" value="1"/>
</dbReference>
<dbReference type="InterPro" id="IPR026881">
    <property type="entry name" value="WYL_dom"/>
</dbReference>
<reference evidence="3" key="1">
    <citation type="submission" date="2020-10" db="EMBL/GenBank/DDBJ databases">
        <authorList>
            <person name="Gilroy R."/>
        </authorList>
    </citation>
    <scope>NUCLEOTIDE SEQUENCE</scope>
    <source>
        <strain evidence="3">9366</strain>
    </source>
</reference>
<dbReference type="InterPro" id="IPR036388">
    <property type="entry name" value="WH-like_DNA-bd_sf"/>
</dbReference>
<dbReference type="EMBL" id="DVNJ01000001">
    <property type="protein sequence ID" value="HIU62244.1"/>
    <property type="molecule type" value="Genomic_DNA"/>
</dbReference>
<dbReference type="Pfam" id="PF13280">
    <property type="entry name" value="WYL"/>
    <property type="match status" value="1"/>
</dbReference>
<feature type="domain" description="WYL" evidence="2">
    <location>
        <begin position="135"/>
        <end position="200"/>
    </location>
</feature>
<gene>
    <name evidence="3" type="ORF">IAB07_00560</name>
</gene>
<dbReference type="InterPro" id="IPR028349">
    <property type="entry name" value="PafC-like"/>
</dbReference>
<dbReference type="Pfam" id="PF08279">
    <property type="entry name" value="HTH_11"/>
    <property type="match status" value="1"/>
</dbReference>
<feature type="domain" description="Helix-turn-helix type 11" evidence="1">
    <location>
        <begin position="14"/>
        <end position="55"/>
    </location>
</feature>
<evidence type="ECO:0000259" key="2">
    <source>
        <dbReference type="Pfam" id="PF13280"/>
    </source>
</evidence>
<dbReference type="InterPro" id="IPR036390">
    <property type="entry name" value="WH_DNA-bd_sf"/>
</dbReference>
<protein>
    <submittedName>
        <fullName evidence="3">YafY family transcriptional regulator</fullName>
    </submittedName>
</protein>
<reference evidence="3" key="2">
    <citation type="journal article" date="2021" name="PeerJ">
        <title>Extensive microbial diversity within the chicken gut microbiome revealed by metagenomics and culture.</title>
        <authorList>
            <person name="Gilroy R."/>
            <person name="Ravi A."/>
            <person name="Getino M."/>
            <person name="Pursley I."/>
            <person name="Horton D.L."/>
            <person name="Alikhan N.F."/>
            <person name="Baker D."/>
            <person name="Gharbi K."/>
            <person name="Hall N."/>
            <person name="Watson M."/>
            <person name="Adriaenssens E.M."/>
            <person name="Foster-Nyarko E."/>
            <person name="Jarju S."/>
            <person name="Secka A."/>
            <person name="Antonio M."/>
            <person name="Oren A."/>
            <person name="Chaudhuri R.R."/>
            <person name="La Ragione R."/>
            <person name="Hildebrand F."/>
            <person name="Pallen M.J."/>
        </authorList>
    </citation>
    <scope>NUCLEOTIDE SEQUENCE</scope>
    <source>
        <strain evidence="3">9366</strain>
    </source>
</reference>
<organism evidence="3 4">
    <name type="scientific">Candidatus Caccalectryoclostridium excrementigallinarum</name>
    <dbReference type="NCBI Taxonomy" id="2840710"/>
    <lineage>
        <taxon>Bacteria</taxon>
        <taxon>Bacillati</taxon>
        <taxon>Bacillota</taxon>
        <taxon>Clostridia</taxon>
        <taxon>Christensenellales</taxon>
        <taxon>Christensenellaceae</taxon>
        <taxon>Christensenellaceae incertae sedis</taxon>
        <taxon>Candidatus Caccalectryoclostridium</taxon>
    </lineage>
</organism>
<dbReference type="SUPFAM" id="SSF46785">
    <property type="entry name" value="Winged helix' DNA-binding domain"/>
    <property type="match status" value="1"/>
</dbReference>
<dbReference type="PANTHER" id="PTHR34580:SF1">
    <property type="entry name" value="PROTEIN PAFC"/>
    <property type="match status" value="1"/>
</dbReference>
<evidence type="ECO:0000259" key="1">
    <source>
        <dbReference type="Pfam" id="PF08279"/>
    </source>
</evidence>
<dbReference type="PIRSF" id="PIRSF016838">
    <property type="entry name" value="PafC"/>
    <property type="match status" value="1"/>
</dbReference>
<dbReference type="Proteomes" id="UP000824145">
    <property type="component" value="Unassembled WGS sequence"/>
</dbReference>
<name>A0A9D1ML39_9FIRM</name>
<evidence type="ECO:0000313" key="3">
    <source>
        <dbReference type="EMBL" id="HIU62244.1"/>
    </source>
</evidence>
<sequence>MLDKLLSMTIDLISHEKTTAGAIAARLELSVRTVYRYLDVLSAAGIPVYTQKGRGGGIMVGSEFRLPATFLTREELDMTIAALSEQKDLNAAVSARDKLLTMKKRRPADVTQYYNESFVVENSDANSNAALADKINTIVESKRNRRTLRICYHSYSGEKTTRDIDPYYLVYHDGSWYVNAFCHLRKQMRLFKIARITHLTYTGGVFLPVSKQKTYTFDLEPRPQQTDLVMTVTPEGRYEAEDWLGVENVKPAEDGVNFLAAGSVPVNEETFAKIVKFGKNAKVISPASVRDAVKKMCLSCLEVNG</sequence>
<evidence type="ECO:0000313" key="4">
    <source>
        <dbReference type="Proteomes" id="UP000824145"/>
    </source>
</evidence>
<dbReference type="InterPro" id="IPR013196">
    <property type="entry name" value="HTH_11"/>
</dbReference>
<dbReference type="AlphaFoldDB" id="A0A9D1ML39"/>